<comment type="caution">
    <text evidence="2">The sequence shown here is derived from an EMBL/GenBank/DDBJ whole genome shotgun (WGS) entry which is preliminary data.</text>
</comment>
<reference evidence="2" key="1">
    <citation type="submission" date="2023-10" db="EMBL/GenBank/DDBJ databases">
        <title>Chromosome-level genome of the transformable northern wattle, Acacia crassicarpa.</title>
        <authorList>
            <person name="Massaro I."/>
            <person name="Sinha N.R."/>
            <person name="Poethig S."/>
            <person name="Leichty A.R."/>
        </authorList>
    </citation>
    <scope>NUCLEOTIDE SEQUENCE</scope>
    <source>
        <strain evidence="2">Acra3RX</strain>
        <tissue evidence="2">Leaf</tissue>
    </source>
</reference>
<dbReference type="AlphaFoldDB" id="A0AAE1MU77"/>
<gene>
    <name evidence="2" type="ORF">QN277_017627</name>
</gene>
<keyword evidence="3" id="KW-1185">Reference proteome</keyword>
<dbReference type="Pfam" id="PF02458">
    <property type="entry name" value="Transferase"/>
    <property type="match status" value="1"/>
</dbReference>
<dbReference type="GO" id="GO:0016747">
    <property type="term" value="F:acyltransferase activity, transferring groups other than amino-acyl groups"/>
    <property type="evidence" value="ECO:0007669"/>
    <property type="project" value="TreeGrafter"/>
</dbReference>
<dbReference type="InterPro" id="IPR023213">
    <property type="entry name" value="CAT-like_dom_sf"/>
</dbReference>
<name>A0AAE1MU77_9FABA</name>
<dbReference type="PANTHER" id="PTHR31642">
    <property type="entry name" value="TRICHOTHECENE 3-O-ACETYLTRANSFERASE"/>
    <property type="match status" value="1"/>
</dbReference>
<dbReference type="InterPro" id="IPR050317">
    <property type="entry name" value="Plant_Fungal_Acyltransferase"/>
</dbReference>
<dbReference type="Proteomes" id="UP001293593">
    <property type="component" value="Unassembled WGS sequence"/>
</dbReference>
<dbReference type="PANTHER" id="PTHR31642:SF26">
    <property type="entry name" value="HXXXD-TYPE ACYL-TRANSFERASE FAMILY PROTEIN"/>
    <property type="match status" value="1"/>
</dbReference>
<accession>A0AAE1MU77</accession>
<dbReference type="Gene3D" id="3.30.559.10">
    <property type="entry name" value="Chloramphenicol acetyltransferase-like domain"/>
    <property type="match status" value="2"/>
</dbReference>
<proteinExistence type="inferred from homology"/>
<evidence type="ECO:0000313" key="2">
    <source>
        <dbReference type="EMBL" id="KAK4274403.1"/>
    </source>
</evidence>
<evidence type="ECO:0000313" key="3">
    <source>
        <dbReference type="Proteomes" id="UP001293593"/>
    </source>
</evidence>
<dbReference type="EMBL" id="JAWXYG010000004">
    <property type="protein sequence ID" value="KAK4274403.1"/>
    <property type="molecule type" value="Genomic_DNA"/>
</dbReference>
<organism evidence="2 3">
    <name type="scientific">Acacia crassicarpa</name>
    <name type="common">northern wattle</name>
    <dbReference type="NCBI Taxonomy" id="499986"/>
    <lineage>
        <taxon>Eukaryota</taxon>
        <taxon>Viridiplantae</taxon>
        <taxon>Streptophyta</taxon>
        <taxon>Embryophyta</taxon>
        <taxon>Tracheophyta</taxon>
        <taxon>Spermatophyta</taxon>
        <taxon>Magnoliopsida</taxon>
        <taxon>eudicotyledons</taxon>
        <taxon>Gunneridae</taxon>
        <taxon>Pentapetalae</taxon>
        <taxon>rosids</taxon>
        <taxon>fabids</taxon>
        <taxon>Fabales</taxon>
        <taxon>Fabaceae</taxon>
        <taxon>Caesalpinioideae</taxon>
        <taxon>mimosoid clade</taxon>
        <taxon>Acacieae</taxon>
        <taxon>Acacia</taxon>
    </lineage>
</organism>
<evidence type="ECO:0000256" key="1">
    <source>
        <dbReference type="ARBA" id="ARBA00009861"/>
    </source>
</evidence>
<protein>
    <recommendedName>
        <fullName evidence="4">Protein ECERIFERUM 26-like</fullName>
    </recommendedName>
</protein>
<sequence>MEEVSYICKRTVVSTKVVEGGKYLSLSVLDRQMENNRIRMVYYFPTSPPEGEKIGEMTKKLRNSLAETLTFFPIITGRLIKDDDKGHWKVKCNDAGVRMVEAKAKGSVHRWLKHVNREKELQLLYWEPMFRKPYFWSTFYVQITEFEEGGIAIGLSFSHLLADTTCATRFMHAWADILSMNKMSAPPLFHPLPPRKLGNKNPNHQPYLDLINHYRSSTLKPIISATKAKYTTISFGFSDEMVRTCMSMVQAPGGPTPSPFEALAGLFWVCLSMIRGMNKNNGLVDMSICLDVRKALGLDYGFFGNCMVYNKVNARDLENNNNNNRLAQAASSIREVVSKMNGSEGIMDLIEWLEDNDDSLMNCPTMMNGHDLICADIGEVNPYLTRFDGEFEPIRVSYYVEPVLGEGQVLIMPASSKEGLLSRVVMVTLREDEANKLCEDDLISHLAPATSMKID</sequence>
<comment type="similarity">
    <text evidence="1">Belongs to the plant acyltransferase family.</text>
</comment>
<evidence type="ECO:0008006" key="4">
    <source>
        <dbReference type="Google" id="ProtNLM"/>
    </source>
</evidence>